<evidence type="ECO:0000313" key="1">
    <source>
        <dbReference type="EMBL" id="RZC46776.1"/>
    </source>
</evidence>
<proteinExistence type="predicted"/>
<sequence>APHGHYSRGNLLLRQLACVTKPSVATPALPTAASTLFPFPVLFRSQQVHKRELLTRETMRHSEKELASISSQDCDCILSVKTYVESILCRVKGFEVLMFTTDSQQ</sequence>
<dbReference type="Proteomes" id="UP000316621">
    <property type="component" value="Chromosome 1"/>
</dbReference>
<keyword evidence="2" id="KW-1185">Reference proteome</keyword>
<dbReference type="Gramene" id="RZC46776">
    <property type="protein sequence ID" value="RZC46776"/>
    <property type="gene ID" value="C5167_039730"/>
</dbReference>
<dbReference type="EMBL" id="CM010715">
    <property type="protein sequence ID" value="RZC46776.1"/>
    <property type="molecule type" value="Genomic_DNA"/>
</dbReference>
<evidence type="ECO:0000313" key="2">
    <source>
        <dbReference type="Proteomes" id="UP000316621"/>
    </source>
</evidence>
<gene>
    <name evidence="1" type="ORF">C5167_039730</name>
</gene>
<name>A0A4Y7IFF4_PAPSO</name>
<dbReference type="AlphaFoldDB" id="A0A4Y7IFF4"/>
<protein>
    <submittedName>
        <fullName evidence="1">Uncharacterized protein</fullName>
    </submittedName>
</protein>
<accession>A0A4Y7IFF4</accession>
<organism evidence="1 2">
    <name type="scientific">Papaver somniferum</name>
    <name type="common">Opium poppy</name>
    <dbReference type="NCBI Taxonomy" id="3469"/>
    <lineage>
        <taxon>Eukaryota</taxon>
        <taxon>Viridiplantae</taxon>
        <taxon>Streptophyta</taxon>
        <taxon>Embryophyta</taxon>
        <taxon>Tracheophyta</taxon>
        <taxon>Spermatophyta</taxon>
        <taxon>Magnoliopsida</taxon>
        <taxon>Ranunculales</taxon>
        <taxon>Papaveraceae</taxon>
        <taxon>Papaveroideae</taxon>
        <taxon>Papaver</taxon>
    </lineage>
</organism>
<feature type="non-terminal residue" evidence="1">
    <location>
        <position position="1"/>
    </location>
</feature>
<reference evidence="1 2" key="1">
    <citation type="journal article" date="2018" name="Science">
        <title>The opium poppy genome and morphinan production.</title>
        <authorList>
            <person name="Guo L."/>
            <person name="Winzer T."/>
            <person name="Yang X."/>
            <person name="Li Y."/>
            <person name="Ning Z."/>
            <person name="He Z."/>
            <person name="Teodor R."/>
            <person name="Lu Y."/>
            <person name="Bowser T.A."/>
            <person name="Graham I.A."/>
            <person name="Ye K."/>
        </authorList>
    </citation>
    <scope>NUCLEOTIDE SEQUENCE [LARGE SCALE GENOMIC DNA]</scope>
    <source>
        <strain evidence="2">cv. HN1</strain>
        <tissue evidence="1">Leaves</tissue>
    </source>
</reference>